<accession>A9YMM6</accession>
<reference evidence="1 2" key="1">
    <citation type="journal article" date="2008" name="Virus Genes">
        <title>Genomic sequence analysis of a granulovirus isolated from the Old World bollworm, Helicoverpa armigera.</title>
        <authorList>
            <person name="Harrison R.L."/>
            <person name="Popham H.J."/>
        </authorList>
    </citation>
    <scope>NUCLEOTIDE SEQUENCE [LARGE SCALE GENOMIC DNA]</scope>
</reference>
<evidence type="ECO:0000313" key="1">
    <source>
        <dbReference type="EMBL" id="ABY47726.1"/>
    </source>
</evidence>
<evidence type="ECO:0000313" key="2">
    <source>
        <dbReference type="Proteomes" id="UP000203266"/>
    </source>
</evidence>
<organism evidence="1 2">
    <name type="scientific">Helicoverpa armigera granulovirus</name>
    <dbReference type="NCBI Taxonomy" id="489830"/>
    <lineage>
        <taxon>Viruses</taxon>
        <taxon>Viruses incertae sedis</taxon>
        <taxon>Naldaviricetes</taxon>
        <taxon>Lefavirales</taxon>
        <taxon>Baculoviridae</taxon>
        <taxon>Betabaculovirus</taxon>
        <taxon>Betabaculovirus helarmigerae</taxon>
    </lineage>
</organism>
<dbReference type="EMBL" id="EU255577">
    <property type="protein sequence ID" value="ABY47726.1"/>
    <property type="molecule type" value="Genomic_DNA"/>
</dbReference>
<sequence>MHSSKIEKVIEQKNLFINLALQLDRNKRLLLTPKIDVMYLKIDLYCNTGDEAVLDALYYFMTDVNSSIRQELVYNELRAKISTLCKIAE</sequence>
<dbReference type="KEGG" id="vg:10973718"/>
<dbReference type="RefSeq" id="YP_001649016.1">
    <property type="nucleotide sequence ID" value="NC_010240.1"/>
</dbReference>
<dbReference type="GeneID" id="10973718"/>
<proteinExistence type="predicted"/>
<protein>
    <submittedName>
        <fullName evidence="1">Uncharacterized protein</fullName>
    </submittedName>
</protein>
<dbReference type="Proteomes" id="UP000203266">
    <property type="component" value="Segment"/>
</dbReference>
<name>A9YMM6_9BBAC</name>
<dbReference type="OrthoDB" id="24785at10239"/>
<keyword evidence="2" id="KW-1185">Reference proteome</keyword>